<dbReference type="InterPro" id="IPR002625">
    <property type="entry name" value="Smr_dom"/>
</dbReference>
<gene>
    <name evidence="3" type="ORF">SAMN02982931_03958</name>
</gene>
<dbReference type="PANTHER" id="PTHR35562">
    <property type="entry name" value="DNA ENDONUCLEASE SMRA-RELATED"/>
    <property type="match status" value="1"/>
</dbReference>
<protein>
    <submittedName>
        <fullName evidence="3">DNA-nicking endonuclease, Smr domain</fullName>
    </submittedName>
</protein>
<dbReference type="SMART" id="SM00463">
    <property type="entry name" value="SMR"/>
    <property type="match status" value="1"/>
</dbReference>
<keyword evidence="3" id="KW-0378">Hydrolase</keyword>
<evidence type="ECO:0000256" key="1">
    <source>
        <dbReference type="SAM" id="MobiDB-lite"/>
    </source>
</evidence>
<dbReference type="RefSeq" id="WP_090879161.1">
    <property type="nucleotide sequence ID" value="NZ_FMXQ01000009.1"/>
</dbReference>
<keyword evidence="3" id="KW-0540">Nuclease</keyword>
<name>A0A1G6DZN6_9HYPH</name>
<evidence type="ECO:0000313" key="3">
    <source>
        <dbReference type="EMBL" id="SDB50613.1"/>
    </source>
</evidence>
<accession>A0A1G6DZN6</accession>
<feature type="domain" description="Smr" evidence="2">
    <location>
        <begin position="100"/>
        <end position="189"/>
    </location>
</feature>
<organism evidence="3 4">
    <name type="scientific">Bauldia litoralis</name>
    <dbReference type="NCBI Taxonomy" id="665467"/>
    <lineage>
        <taxon>Bacteria</taxon>
        <taxon>Pseudomonadati</taxon>
        <taxon>Pseudomonadota</taxon>
        <taxon>Alphaproteobacteria</taxon>
        <taxon>Hyphomicrobiales</taxon>
        <taxon>Kaistiaceae</taxon>
        <taxon>Bauldia</taxon>
    </lineage>
</organism>
<dbReference type="AlphaFoldDB" id="A0A1G6DZN6"/>
<dbReference type="Gene3D" id="3.30.1370.110">
    <property type="match status" value="1"/>
</dbReference>
<dbReference type="Pfam" id="PF01713">
    <property type="entry name" value="Smr"/>
    <property type="match status" value="1"/>
</dbReference>
<dbReference type="PROSITE" id="PS50828">
    <property type="entry name" value="SMR"/>
    <property type="match status" value="1"/>
</dbReference>
<evidence type="ECO:0000259" key="2">
    <source>
        <dbReference type="PROSITE" id="PS50828"/>
    </source>
</evidence>
<reference evidence="3 4" key="1">
    <citation type="submission" date="2016-10" db="EMBL/GenBank/DDBJ databases">
        <authorList>
            <person name="de Groot N.N."/>
        </authorList>
    </citation>
    <scope>NUCLEOTIDE SEQUENCE [LARGE SCALE GENOMIC DNA]</scope>
    <source>
        <strain evidence="3 4">ATCC 35022</strain>
    </source>
</reference>
<dbReference type="OrthoDB" id="7165597at2"/>
<dbReference type="STRING" id="665467.SAMN02982931_03958"/>
<feature type="compositionally biased region" description="Pro residues" evidence="1">
    <location>
        <begin position="33"/>
        <end position="69"/>
    </location>
</feature>
<dbReference type="Proteomes" id="UP000199071">
    <property type="component" value="Unassembled WGS sequence"/>
</dbReference>
<proteinExistence type="predicted"/>
<keyword evidence="3" id="KW-0255">Endonuclease</keyword>
<dbReference type="GO" id="GO:0004519">
    <property type="term" value="F:endonuclease activity"/>
    <property type="evidence" value="ECO:0007669"/>
    <property type="project" value="UniProtKB-KW"/>
</dbReference>
<dbReference type="EMBL" id="FMXQ01000009">
    <property type="protein sequence ID" value="SDB50613.1"/>
    <property type="molecule type" value="Genomic_DNA"/>
</dbReference>
<feature type="region of interest" description="Disordered" evidence="1">
    <location>
        <begin position="1"/>
        <end position="86"/>
    </location>
</feature>
<dbReference type="InterPro" id="IPR036063">
    <property type="entry name" value="Smr_dom_sf"/>
</dbReference>
<dbReference type="PANTHER" id="PTHR35562:SF2">
    <property type="entry name" value="DNA ENDONUCLEASE SMRA-RELATED"/>
    <property type="match status" value="1"/>
</dbReference>
<sequence>MSRRPPRRGLSEDDIRLWSAVKKTAKPLRRAPPEPPPPDEPAEPPPPPKPAAKPKPAPPALPAYRPPTSQPRSTLPSPTPLDRRTVSRLTRGLIAVDARIDLHGLTQVAAHRRLHDFLEEAQASGARVVLVITGKGKPGEGGYGEYERGVLRRAVPEWLHSAAFQPIVTGFSEAGRRHGGAGAIYVRIRRRRS</sequence>
<dbReference type="SUPFAM" id="SSF160443">
    <property type="entry name" value="SMR domain-like"/>
    <property type="match status" value="1"/>
</dbReference>
<evidence type="ECO:0000313" key="4">
    <source>
        <dbReference type="Proteomes" id="UP000199071"/>
    </source>
</evidence>
<keyword evidence="4" id="KW-1185">Reference proteome</keyword>